<reference evidence="14" key="2">
    <citation type="journal article" date="2019" name="MicrobiologyOpen">
        <title>High-quality draft genome sequence of Gaiella occulta isolated from a 150 meter deep mineral water borehole and comparison with the genome sequences of other deep-branching lineages of the phylum Actinobacteria.</title>
        <authorList>
            <person name="Severino R."/>
            <person name="Froufe H.J.C."/>
            <person name="Barroso C."/>
            <person name="Albuquerque L."/>
            <person name="Lobo-da-Cunha A."/>
            <person name="da Costa M.S."/>
            <person name="Egas C."/>
        </authorList>
    </citation>
    <scope>NUCLEOTIDE SEQUENCE [LARGE SCALE GENOMIC DNA]</scope>
    <source>
        <strain evidence="14">F2-233</strain>
    </source>
</reference>
<dbReference type="InterPro" id="IPR003594">
    <property type="entry name" value="HATPase_dom"/>
</dbReference>
<dbReference type="GO" id="GO:0005886">
    <property type="term" value="C:plasma membrane"/>
    <property type="evidence" value="ECO:0007669"/>
    <property type="project" value="UniProtKB-SubCell"/>
</dbReference>
<dbReference type="CDD" id="cd00075">
    <property type="entry name" value="HATPase"/>
    <property type="match status" value="1"/>
</dbReference>
<evidence type="ECO:0000256" key="3">
    <source>
        <dbReference type="ARBA" id="ARBA00012438"/>
    </source>
</evidence>
<evidence type="ECO:0000313" key="13">
    <source>
        <dbReference type="EMBL" id="RDI73656.1"/>
    </source>
</evidence>
<evidence type="ECO:0000256" key="4">
    <source>
        <dbReference type="ARBA" id="ARBA00022553"/>
    </source>
</evidence>
<dbReference type="Gene3D" id="1.10.287.130">
    <property type="match status" value="1"/>
</dbReference>
<comment type="catalytic activity">
    <reaction evidence="1">
        <text>ATP + protein L-histidine = ADP + protein N-phospho-L-histidine.</text>
        <dbReference type="EC" id="2.7.13.3"/>
    </reaction>
</comment>
<dbReference type="PANTHER" id="PTHR43711:SF1">
    <property type="entry name" value="HISTIDINE KINASE 1"/>
    <property type="match status" value="1"/>
</dbReference>
<dbReference type="Proteomes" id="UP000254134">
    <property type="component" value="Unassembled WGS sequence"/>
</dbReference>
<dbReference type="CDD" id="cd00082">
    <property type="entry name" value="HisKA"/>
    <property type="match status" value="1"/>
</dbReference>
<feature type="transmembrane region" description="Helical" evidence="10">
    <location>
        <begin position="145"/>
        <end position="165"/>
    </location>
</feature>
<keyword evidence="7 13" id="KW-0418">Kinase</keyword>
<evidence type="ECO:0000256" key="2">
    <source>
        <dbReference type="ARBA" id="ARBA00004236"/>
    </source>
</evidence>
<comment type="caution">
    <text evidence="13">The sequence shown here is derived from an EMBL/GenBank/DDBJ whole genome shotgun (WGS) entry which is preliminary data.</text>
</comment>
<keyword evidence="9" id="KW-0902">Two-component regulatory system</keyword>
<dbReference type="EC" id="2.7.13.3" evidence="3"/>
<evidence type="ECO:0000256" key="1">
    <source>
        <dbReference type="ARBA" id="ARBA00000085"/>
    </source>
</evidence>
<sequence>MTSFARLGLRARLAIALVSVAVLTVGLATLLANRGLPPLVDDAARSRLQRSAAHVAGIAAAVYRDEGGWSPAARETVAHVAALDGLRIVVRIDGRRYGPDLTSAVTADAAVTVGGRRVGSVEVAQEGDGLLTPEEAHLQHALDRLHLAAGAAAAVAALLLAFVLAETLSRPLRRIRVAAQRIGQGDLSVRVEPVGDPEVRSVAQALNRLAETLEHEEEIRKQTVADLAHELRTPVNGLLARIEAAQDGVLTGHDNLEAMHEEALRLTRLLDDLSRLADAEQPGLLLEKQPLDLGEVVRSTGASFSPRFADAGVGFDVHVRPAWVDGNAGRLEQVVSNLLSNALRYTERGGSVTVAVGRTGNEAVLEVADTGIGIEPDDLRHVFTRFWRGDRSRSPATGGSGIGLAIVRELVRAHDGRIDVDSTVGKGSRFRVVLPAVERPTPAKHPAPELDRAGT</sequence>
<organism evidence="13 14">
    <name type="scientific">Gaiella occulta</name>
    <dbReference type="NCBI Taxonomy" id="1002870"/>
    <lineage>
        <taxon>Bacteria</taxon>
        <taxon>Bacillati</taxon>
        <taxon>Actinomycetota</taxon>
        <taxon>Thermoleophilia</taxon>
        <taxon>Gaiellales</taxon>
        <taxon>Gaiellaceae</taxon>
        <taxon>Gaiella</taxon>
    </lineage>
</organism>
<dbReference type="RefSeq" id="WP_114796979.1">
    <property type="nucleotide sequence ID" value="NZ_QQZY01000007.1"/>
</dbReference>
<dbReference type="CDD" id="cd06225">
    <property type="entry name" value="HAMP"/>
    <property type="match status" value="1"/>
</dbReference>
<accession>A0A7M2YUA5</accession>
<evidence type="ECO:0000256" key="8">
    <source>
        <dbReference type="ARBA" id="ARBA00022989"/>
    </source>
</evidence>
<dbReference type="FunFam" id="3.30.565.10:FF:000006">
    <property type="entry name" value="Sensor histidine kinase WalK"/>
    <property type="match status" value="1"/>
</dbReference>
<dbReference type="InterPro" id="IPR003660">
    <property type="entry name" value="HAMP_dom"/>
</dbReference>
<dbReference type="Gene3D" id="6.10.340.10">
    <property type="match status" value="1"/>
</dbReference>
<proteinExistence type="predicted"/>
<dbReference type="SMART" id="SM00387">
    <property type="entry name" value="HATPase_c"/>
    <property type="match status" value="1"/>
</dbReference>
<keyword evidence="4" id="KW-0597">Phosphoprotein</keyword>
<dbReference type="Gene3D" id="3.30.565.10">
    <property type="entry name" value="Histidine kinase-like ATPase, C-terminal domain"/>
    <property type="match status" value="1"/>
</dbReference>
<dbReference type="SMART" id="SM00304">
    <property type="entry name" value="HAMP"/>
    <property type="match status" value="1"/>
</dbReference>
<dbReference type="SUPFAM" id="SSF55874">
    <property type="entry name" value="ATPase domain of HSP90 chaperone/DNA topoisomerase II/histidine kinase"/>
    <property type="match status" value="1"/>
</dbReference>
<dbReference type="GO" id="GO:0000155">
    <property type="term" value="F:phosphorelay sensor kinase activity"/>
    <property type="evidence" value="ECO:0007669"/>
    <property type="project" value="InterPro"/>
</dbReference>
<evidence type="ECO:0000259" key="12">
    <source>
        <dbReference type="PROSITE" id="PS50885"/>
    </source>
</evidence>
<evidence type="ECO:0000259" key="11">
    <source>
        <dbReference type="PROSITE" id="PS50109"/>
    </source>
</evidence>
<dbReference type="OrthoDB" id="9786919at2"/>
<keyword evidence="5" id="KW-0808">Transferase</keyword>
<keyword evidence="10" id="KW-0472">Membrane</keyword>
<protein>
    <recommendedName>
        <fullName evidence="3">histidine kinase</fullName>
        <ecNumber evidence="3">2.7.13.3</ecNumber>
    </recommendedName>
</protein>
<dbReference type="EMBL" id="QQZY01000007">
    <property type="protein sequence ID" value="RDI73656.1"/>
    <property type="molecule type" value="Genomic_DNA"/>
</dbReference>
<evidence type="ECO:0000256" key="10">
    <source>
        <dbReference type="SAM" id="Phobius"/>
    </source>
</evidence>
<dbReference type="Pfam" id="PF00672">
    <property type="entry name" value="HAMP"/>
    <property type="match status" value="1"/>
</dbReference>
<feature type="domain" description="Histidine kinase" evidence="11">
    <location>
        <begin position="226"/>
        <end position="438"/>
    </location>
</feature>
<evidence type="ECO:0000256" key="7">
    <source>
        <dbReference type="ARBA" id="ARBA00022777"/>
    </source>
</evidence>
<evidence type="ECO:0000256" key="6">
    <source>
        <dbReference type="ARBA" id="ARBA00022692"/>
    </source>
</evidence>
<dbReference type="InterPro" id="IPR003661">
    <property type="entry name" value="HisK_dim/P_dom"/>
</dbReference>
<dbReference type="PROSITE" id="PS50885">
    <property type="entry name" value="HAMP"/>
    <property type="match status" value="1"/>
</dbReference>
<comment type="subcellular location">
    <subcellularLocation>
        <location evidence="2">Cell membrane</location>
    </subcellularLocation>
</comment>
<gene>
    <name evidence="13" type="ORF">Gocc_2569</name>
</gene>
<dbReference type="InterPro" id="IPR036097">
    <property type="entry name" value="HisK_dim/P_sf"/>
</dbReference>
<reference evidence="13 14" key="1">
    <citation type="submission" date="2018-07" db="EMBL/GenBank/DDBJ databases">
        <title>High-quality-draft genome sequence of Gaiella occulta.</title>
        <authorList>
            <person name="Severino R."/>
            <person name="Froufe H.J.C."/>
            <person name="Rainey F.A."/>
            <person name="Barroso C."/>
            <person name="Albuquerque L."/>
            <person name="Lobo-Da-Cunha A."/>
            <person name="Da Costa M.S."/>
            <person name="Egas C."/>
        </authorList>
    </citation>
    <scope>NUCLEOTIDE SEQUENCE [LARGE SCALE GENOMIC DNA]</scope>
    <source>
        <strain evidence="13 14">F2-233</strain>
    </source>
</reference>
<dbReference type="InterPro" id="IPR004358">
    <property type="entry name" value="Sig_transdc_His_kin-like_C"/>
</dbReference>
<dbReference type="Pfam" id="PF02518">
    <property type="entry name" value="HATPase_c"/>
    <property type="match status" value="1"/>
</dbReference>
<dbReference type="InterPro" id="IPR036890">
    <property type="entry name" value="HATPase_C_sf"/>
</dbReference>
<dbReference type="PANTHER" id="PTHR43711">
    <property type="entry name" value="TWO-COMPONENT HISTIDINE KINASE"/>
    <property type="match status" value="1"/>
</dbReference>
<feature type="transmembrane region" description="Helical" evidence="10">
    <location>
        <begin position="12"/>
        <end position="32"/>
    </location>
</feature>
<dbReference type="InterPro" id="IPR005467">
    <property type="entry name" value="His_kinase_dom"/>
</dbReference>
<evidence type="ECO:0000313" key="14">
    <source>
        <dbReference type="Proteomes" id="UP000254134"/>
    </source>
</evidence>
<dbReference type="AlphaFoldDB" id="A0A7M2YUA5"/>
<name>A0A7M2YUA5_9ACTN</name>
<keyword evidence="14" id="KW-1185">Reference proteome</keyword>
<dbReference type="PRINTS" id="PR00344">
    <property type="entry name" value="BCTRLSENSOR"/>
</dbReference>
<evidence type="ECO:0000256" key="9">
    <source>
        <dbReference type="ARBA" id="ARBA00023012"/>
    </source>
</evidence>
<dbReference type="InterPro" id="IPR050736">
    <property type="entry name" value="Sensor_HK_Regulatory"/>
</dbReference>
<dbReference type="PROSITE" id="PS50109">
    <property type="entry name" value="HIS_KIN"/>
    <property type="match status" value="1"/>
</dbReference>
<keyword evidence="8 10" id="KW-1133">Transmembrane helix</keyword>
<dbReference type="SMART" id="SM00388">
    <property type="entry name" value="HisKA"/>
    <property type="match status" value="1"/>
</dbReference>
<dbReference type="SUPFAM" id="SSF47384">
    <property type="entry name" value="Homodimeric domain of signal transducing histidine kinase"/>
    <property type="match status" value="1"/>
</dbReference>
<evidence type="ECO:0000256" key="5">
    <source>
        <dbReference type="ARBA" id="ARBA00022679"/>
    </source>
</evidence>
<keyword evidence="6 10" id="KW-0812">Transmembrane</keyword>
<feature type="domain" description="HAMP" evidence="12">
    <location>
        <begin position="166"/>
        <end position="218"/>
    </location>
</feature>
<dbReference type="SUPFAM" id="SSF158472">
    <property type="entry name" value="HAMP domain-like"/>
    <property type="match status" value="1"/>
</dbReference>
<dbReference type="Pfam" id="PF00512">
    <property type="entry name" value="HisKA"/>
    <property type="match status" value="1"/>
</dbReference>